<dbReference type="STRING" id="394193.SAMN04489732_120181"/>
<dbReference type="CDD" id="cd00060">
    <property type="entry name" value="FHA"/>
    <property type="match status" value="1"/>
</dbReference>
<evidence type="ECO:0000256" key="1">
    <source>
        <dbReference type="ARBA" id="ARBA00022553"/>
    </source>
</evidence>
<dbReference type="InterPro" id="IPR000253">
    <property type="entry name" value="FHA_dom"/>
</dbReference>
<dbReference type="Proteomes" id="UP000198582">
    <property type="component" value="Unassembled WGS sequence"/>
</dbReference>
<sequence length="250" mass="26144">MAAGEVVRTLPAGHPSLAHGFPSPAGTLVVLGPAGGVLVPPTAAGPVTFGRNTAEVSVPVGEDDRRVSRRHGVLEHDRDRWWVRATGKVPLRLPESRLLFTGADPVPLPPGYLPLYVHGSRGREHVLEVRVADGSPVVPAAAAGGLRARERLVFAVLGQSFLRWEARPRPLPLLRAADQLLRLDPAGAWSPAAVGVVVEQVRARFHPGAADGSLLEALLAAAVLVPPDLALLSGSSGDGGVDWTQATTGR</sequence>
<evidence type="ECO:0000313" key="3">
    <source>
        <dbReference type="EMBL" id="SEP52514.1"/>
    </source>
</evidence>
<dbReference type="PROSITE" id="PS50006">
    <property type="entry name" value="FHA_DOMAIN"/>
    <property type="match status" value="1"/>
</dbReference>
<name>A0A1H8YJY0_9PSEU</name>
<dbReference type="InterPro" id="IPR008984">
    <property type="entry name" value="SMAD_FHA_dom_sf"/>
</dbReference>
<reference evidence="3 4" key="1">
    <citation type="submission" date="2016-10" db="EMBL/GenBank/DDBJ databases">
        <authorList>
            <person name="de Groot N.N."/>
        </authorList>
    </citation>
    <scope>NUCLEOTIDE SEQUENCE [LARGE SCALE GENOMIC DNA]</scope>
    <source>
        <strain evidence="3 4">DSM 44993</strain>
    </source>
</reference>
<evidence type="ECO:0000313" key="4">
    <source>
        <dbReference type="Proteomes" id="UP000198582"/>
    </source>
</evidence>
<dbReference type="AlphaFoldDB" id="A0A1H8YJY0"/>
<proteinExistence type="predicted"/>
<dbReference type="EMBL" id="FOEF01000020">
    <property type="protein sequence ID" value="SEP52514.1"/>
    <property type="molecule type" value="Genomic_DNA"/>
</dbReference>
<gene>
    <name evidence="3" type="ORF">SAMN04489732_120181</name>
</gene>
<accession>A0A1H8YJY0</accession>
<keyword evidence="1" id="KW-0597">Phosphoprotein</keyword>
<evidence type="ECO:0000259" key="2">
    <source>
        <dbReference type="PROSITE" id="PS50006"/>
    </source>
</evidence>
<dbReference type="SUPFAM" id="SSF49879">
    <property type="entry name" value="SMAD/FHA domain"/>
    <property type="match status" value="1"/>
</dbReference>
<dbReference type="Gene3D" id="2.60.200.20">
    <property type="match status" value="1"/>
</dbReference>
<feature type="domain" description="FHA" evidence="2">
    <location>
        <begin position="47"/>
        <end position="98"/>
    </location>
</feature>
<organism evidence="3 4">
    <name type="scientific">Amycolatopsis saalfeldensis</name>
    <dbReference type="NCBI Taxonomy" id="394193"/>
    <lineage>
        <taxon>Bacteria</taxon>
        <taxon>Bacillati</taxon>
        <taxon>Actinomycetota</taxon>
        <taxon>Actinomycetes</taxon>
        <taxon>Pseudonocardiales</taxon>
        <taxon>Pseudonocardiaceae</taxon>
        <taxon>Amycolatopsis</taxon>
    </lineage>
</organism>
<protein>
    <recommendedName>
        <fullName evidence="2">FHA domain-containing protein</fullName>
    </recommendedName>
</protein>
<keyword evidence="4" id="KW-1185">Reference proteome</keyword>